<dbReference type="STRING" id="264951.A0A443HZA6"/>
<dbReference type="Proteomes" id="UP000283841">
    <property type="component" value="Unassembled WGS sequence"/>
</dbReference>
<dbReference type="SUPFAM" id="SSF81383">
    <property type="entry name" value="F-box domain"/>
    <property type="match status" value="1"/>
</dbReference>
<reference evidence="3 4" key="1">
    <citation type="journal article" date="2018" name="Front. Microbiol.">
        <title>Genomic and genetic insights into a cosmopolitan fungus, Paecilomyces variotii (Eurotiales).</title>
        <authorList>
            <person name="Urquhart A.S."/>
            <person name="Mondo S.J."/>
            <person name="Makela M.R."/>
            <person name="Hane J.K."/>
            <person name="Wiebenga A."/>
            <person name="He G."/>
            <person name="Mihaltcheva S."/>
            <person name="Pangilinan J."/>
            <person name="Lipzen A."/>
            <person name="Barry K."/>
            <person name="de Vries R.P."/>
            <person name="Grigoriev I.V."/>
            <person name="Idnurm A."/>
        </authorList>
    </citation>
    <scope>NUCLEOTIDE SEQUENCE [LARGE SCALE GENOMIC DNA]</scope>
    <source>
        <strain evidence="3 4">CBS 101075</strain>
    </source>
</reference>
<dbReference type="InterPro" id="IPR001810">
    <property type="entry name" value="F-box_dom"/>
</dbReference>
<dbReference type="PROSITE" id="PS50181">
    <property type="entry name" value="FBOX"/>
    <property type="match status" value="1"/>
</dbReference>
<feature type="region of interest" description="Disordered" evidence="1">
    <location>
        <begin position="421"/>
        <end position="448"/>
    </location>
</feature>
<dbReference type="RefSeq" id="XP_028486745.1">
    <property type="nucleotide sequence ID" value="XM_028627858.1"/>
</dbReference>
<evidence type="ECO:0000256" key="1">
    <source>
        <dbReference type="SAM" id="MobiDB-lite"/>
    </source>
</evidence>
<organism evidence="3 4">
    <name type="scientific">Byssochlamys spectabilis</name>
    <name type="common">Paecilomyces variotii</name>
    <dbReference type="NCBI Taxonomy" id="264951"/>
    <lineage>
        <taxon>Eukaryota</taxon>
        <taxon>Fungi</taxon>
        <taxon>Dikarya</taxon>
        <taxon>Ascomycota</taxon>
        <taxon>Pezizomycotina</taxon>
        <taxon>Eurotiomycetes</taxon>
        <taxon>Eurotiomycetidae</taxon>
        <taxon>Eurotiales</taxon>
        <taxon>Thermoascaceae</taxon>
        <taxon>Paecilomyces</taxon>
    </lineage>
</organism>
<evidence type="ECO:0000313" key="4">
    <source>
        <dbReference type="Proteomes" id="UP000283841"/>
    </source>
</evidence>
<name>A0A443HZA6_BYSSP</name>
<dbReference type="InterPro" id="IPR015943">
    <property type="entry name" value="WD40/YVTN_repeat-like_dom_sf"/>
</dbReference>
<dbReference type="VEuPathDB" id="FungiDB:C8Q69DRAFT_399529"/>
<evidence type="ECO:0000313" key="3">
    <source>
        <dbReference type="EMBL" id="RWQ97100.1"/>
    </source>
</evidence>
<dbReference type="Gene3D" id="2.130.10.10">
    <property type="entry name" value="YVTN repeat-like/Quinoprotein amine dehydrogenase"/>
    <property type="match status" value="1"/>
</dbReference>
<sequence length="604" mass="67896">MLSELPSEIVYHIATFLPTASALVHLAQTCRRLYNIITAEDARIFRAFVQNRFPTIETPPFWKDATQALTSRARALDRHAIIGRFVIPPPDAIKVGAHQATRRDNPTLGYRPAIDSYEVWLGDRWSDRREVLAWGAADELALRIKESGRRKHEQWLMFNDLDHISSYDDICGVHLLRPGHPGKDVDNEHVIFGRVRGDLVHMAIEPDKGTHEYRQKFITHGSEIDAIELNNGPQSILAANFNDGSIAFFHTTTREPEVQPFSKLQAASQELSRQKCSKFLSSDRLAVCAGNSSASVYTITPSEVSTLRQFLLDPQDLANVHYTTPKAHVTAFSPLNISATGGGSPGDTFLAAWSDGGIRLHDVRSDDLYDATFRDTTDLNPMYSIHPFGHDRFLVGAGAEGIVKIFDLRMPKTYSYLDAKLSSSSKPPPMKSNKNNNNNKTNGASRTIPYPRRDFSIFLSHRPPIVINSGRLHPRTNRTYRGPIYMMSSPSPSSATVYAGVVDGIVRLDFASTDDLTGSCRTWYETNLALDLNTSKSAPPGQRILDLSGYERPGPEEMGRSARLRTQKAFHELTDDDVLHERETGWDRRWKRLEEDAAWRRRND</sequence>
<dbReference type="Gene3D" id="1.20.1280.50">
    <property type="match status" value="1"/>
</dbReference>
<dbReference type="CDD" id="cd09917">
    <property type="entry name" value="F-box_SF"/>
    <property type="match status" value="1"/>
</dbReference>
<protein>
    <recommendedName>
        <fullName evidence="2">F-box domain-containing protein</fullName>
    </recommendedName>
</protein>
<dbReference type="Pfam" id="PF12937">
    <property type="entry name" value="F-box-like"/>
    <property type="match status" value="1"/>
</dbReference>
<dbReference type="SUPFAM" id="SSF50978">
    <property type="entry name" value="WD40 repeat-like"/>
    <property type="match status" value="1"/>
</dbReference>
<dbReference type="SMART" id="SM00256">
    <property type="entry name" value="FBOX"/>
    <property type="match status" value="1"/>
</dbReference>
<evidence type="ECO:0000259" key="2">
    <source>
        <dbReference type="PROSITE" id="PS50181"/>
    </source>
</evidence>
<dbReference type="InterPro" id="IPR036047">
    <property type="entry name" value="F-box-like_dom_sf"/>
</dbReference>
<comment type="caution">
    <text evidence="3">The sequence shown here is derived from an EMBL/GenBank/DDBJ whole genome shotgun (WGS) entry which is preliminary data.</text>
</comment>
<accession>A0A443HZA6</accession>
<feature type="compositionally biased region" description="Low complexity" evidence="1">
    <location>
        <begin position="421"/>
        <end position="442"/>
    </location>
</feature>
<dbReference type="AlphaFoldDB" id="A0A443HZA6"/>
<dbReference type="GeneID" id="39597135"/>
<dbReference type="EMBL" id="RCNU01000003">
    <property type="protein sequence ID" value="RWQ97100.1"/>
    <property type="molecule type" value="Genomic_DNA"/>
</dbReference>
<keyword evidence="4" id="KW-1185">Reference proteome</keyword>
<gene>
    <name evidence="3" type="ORF">C8Q69DRAFT_399529</name>
</gene>
<feature type="domain" description="F-box" evidence="2">
    <location>
        <begin position="1"/>
        <end position="48"/>
    </location>
</feature>
<proteinExistence type="predicted"/>
<dbReference type="InterPro" id="IPR036322">
    <property type="entry name" value="WD40_repeat_dom_sf"/>
</dbReference>